<evidence type="ECO:0000313" key="1">
    <source>
        <dbReference type="EMBL" id="MBX40392.1"/>
    </source>
</evidence>
<name>A0A2P2ND57_RHIMU</name>
<reference evidence="1" key="1">
    <citation type="submission" date="2018-02" db="EMBL/GenBank/DDBJ databases">
        <title>Rhizophora mucronata_Transcriptome.</title>
        <authorList>
            <person name="Meera S.P."/>
            <person name="Sreeshan A."/>
            <person name="Augustine A."/>
        </authorList>
    </citation>
    <scope>NUCLEOTIDE SEQUENCE</scope>
    <source>
        <tissue evidence="1">Leaf</tissue>
    </source>
</reference>
<sequence>MQDQGENQTANFHEAEVKLTYCTNSILMELKPH</sequence>
<proteinExistence type="predicted"/>
<dbReference type="EMBL" id="GGEC01059908">
    <property type="protein sequence ID" value="MBX40392.1"/>
    <property type="molecule type" value="Transcribed_RNA"/>
</dbReference>
<accession>A0A2P2ND57</accession>
<organism evidence="1">
    <name type="scientific">Rhizophora mucronata</name>
    <name type="common">Asiatic mangrove</name>
    <dbReference type="NCBI Taxonomy" id="61149"/>
    <lineage>
        <taxon>Eukaryota</taxon>
        <taxon>Viridiplantae</taxon>
        <taxon>Streptophyta</taxon>
        <taxon>Embryophyta</taxon>
        <taxon>Tracheophyta</taxon>
        <taxon>Spermatophyta</taxon>
        <taxon>Magnoliopsida</taxon>
        <taxon>eudicotyledons</taxon>
        <taxon>Gunneridae</taxon>
        <taxon>Pentapetalae</taxon>
        <taxon>rosids</taxon>
        <taxon>fabids</taxon>
        <taxon>Malpighiales</taxon>
        <taxon>Rhizophoraceae</taxon>
        <taxon>Rhizophora</taxon>
    </lineage>
</organism>
<dbReference type="AlphaFoldDB" id="A0A2P2ND57"/>
<protein>
    <submittedName>
        <fullName evidence="1">Uncharacterized protein</fullName>
    </submittedName>
</protein>